<dbReference type="RefSeq" id="XP_033663348.1">
    <property type="nucleotide sequence ID" value="XM_033818111.1"/>
</dbReference>
<evidence type="ECO:0008006" key="3">
    <source>
        <dbReference type="Google" id="ProtNLM"/>
    </source>
</evidence>
<dbReference type="Proteomes" id="UP000799537">
    <property type="component" value="Unassembled WGS sequence"/>
</dbReference>
<sequence>MSLRRWCLALNVKALHRDTSFDFSPSDYFSLRNDTGNYHTGDITLRWRVSGQSEWNDVDTAAQRPNNPISSRANGSLLHSDFTNVFPQAAQHVSIVRDWKTDRKGNLQLYATLANTGRQTIEIGAFGFPLEFNNIFTNRTATDTTNKCVLVDPYIGLDAGYGSQLEAWRFLTEESGNTYYQSQVYEGNYAWQTHSLAYAENEWNATNPWNHGTSAFIHPGQSTTFALTFSPTQNVYDIESAVASLGLPVAIGIPGYVLPTDLVGKLFLQASAPVRSISVSPSGMLRFTPTKASNGAWKAYNVAASGYGRAAATITYDNGLRQTVHYYVISPITDTANRLSSFMFDEQWFADKSDPFNRAPSVIAYDCQADHQILQEQRAWIAGLSDEETHVHPVPAEVAKLEEMANEVVWGWLQDRNNDSGQPEYGVKRSVFFYDPSHVPGYTYDPSIDWTTWGILGQSRRVRSVYWGLYGAERANPGILKTQSRTWYLEKAYRTALASQALYPNGTAVTSYSDVGLIGETIWKGILDALYAEGMTDYANQLKQSMQARQAVWTGQDDPFGNEMAWDSTGQEGVYVWSKYFGDTATVTKTLNSIRGYMPTVAHWGYNGNARRYWDFEYGGKIEQIERMIHHYGSSLNALPVLGAYENNPQPSTIAALYDLRIGYGGNMGPLTNINAAGCPSTAFHSYADLMQWDGYTGDYGPNYNGHIIGATTYVVQHPDFGWLSFGGNLEQRGSVLSVTPKDTVRRRVYVAPEGLLVEFDAAEITDITYDTVSHSITRPLFAQGTVTKVVFRDVFHFPAVGSLAAN</sequence>
<dbReference type="Pfam" id="PF18951">
    <property type="entry name" value="DUF5695"/>
    <property type="match status" value="1"/>
</dbReference>
<reference evidence="1" key="1">
    <citation type="journal article" date="2020" name="Stud. Mycol.">
        <title>101 Dothideomycetes genomes: a test case for predicting lifestyles and emergence of pathogens.</title>
        <authorList>
            <person name="Haridas S."/>
            <person name="Albert R."/>
            <person name="Binder M."/>
            <person name="Bloem J."/>
            <person name="Labutti K."/>
            <person name="Salamov A."/>
            <person name="Andreopoulos B."/>
            <person name="Baker S."/>
            <person name="Barry K."/>
            <person name="Bills G."/>
            <person name="Bluhm B."/>
            <person name="Cannon C."/>
            <person name="Castanera R."/>
            <person name="Culley D."/>
            <person name="Daum C."/>
            <person name="Ezra D."/>
            <person name="Gonzalez J."/>
            <person name="Henrissat B."/>
            <person name="Kuo A."/>
            <person name="Liang C."/>
            <person name="Lipzen A."/>
            <person name="Lutzoni F."/>
            <person name="Magnuson J."/>
            <person name="Mondo S."/>
            <person name="Nolan M."/>
            <person name="Ohm R."/>
            <person name="Pangilinan J."/>
            <person name="Park H.-J."/>
            <person name="Ramirez L."/>
            <person name="Alfaro M."/>
            <person name="Sun H."/>
            <person name="Tritt A."/>
            <person name="Yoshinaga Y."/>
            <person name="Zwiers L.-H."/>
            <person name="Turgeon B."/>
            <person name="Goodwin S."/>
            <person name="Spatafora J."/>
            <person name="Crous P."/>
            <person name="Grigoriev I."/>
        </authorList>
    </citation>
    <scope>NUCLEOTIDE SEQUENCE</scope>
    <source>
        <strain evidence="1">ATCC 36951</strain>
    </source>
</reference>
<evidence type="ECO:0000313" key="2">
    <source>
        <dbReference type="Proteomes" id="UP000799537"/>
    </source>
</evidence>
<dbReference type="AlphaFoldDB" id="A0A6A6C9Y3"/>
<name>A0A6A6C9Y3_ZASCE</name>
<dbReference type="InterPro" id="IPR043750">
    <property type="entry name" value="DUF5695"/>
</dbReference>
<proteinExistence type="predicted"/>
<protein>
    <recommendedName>
        <fullName evidence="3">Glycoside hydrolase family 43 protein</fullName>
    </recommendedName>
</protein>
<accession>A0A6A6C9Y3</accession>
<gene>
    <name evidence="1" type="ORF">M409DRAFT_69067</name>
</gene>
<keyword evidence="2" id="KW-1185">Reference proteome</keyword>
<evidence type="ECO:0000313" key="1">
    <source>
        <dbReference type="EMBL" id="KAF2162459.1"/>
    </source>
</evidence>
<dbReference type="OrthoDB" id="2730619at2759"/>
<dbReference type="GeneID" id="54571383"/>
<organism evidence="1 2">
    <name type="scientific">Zasmidium cellare ATCC 36951</name>
    <dbReference type="NCBI Taxonomy" id="1080233"/>
    <lineage>
        <taxon>Eukaryota</taxon>
        <taxon>Fungi</taxon>
        <taxon>Dikarya</taxon>
        <taxon>Ascomycota</taxon>
        <taxon>Pezizomycotina</taxon>
        <taxon>Dothideomycetes</taxon>
        <taxon>Dothideomycetidae</taxon>
        <taxon>Mycosphaerellales</taxon>
        <taxon>Mycosphaerellaceae</taxon>
        <taxon>Zasmidium</taxon>
    </lineage>
</organism>
<dbReference type="EMBL" id="ML993613">
    <property type="protein sequence ID" value="KAF2162459.1"/>
    <property type="molecule type" value="Genomic_DNA"/>
</dbReference>